<name>A0A2I0J8J1_PUNGR</name>
<evidence type="ECO:0000313" key="2">
    <source>
        <dbReference type="EMBL" id="PKI52572.1"/>
    </source>
</evidence>
<comment type="caution">
    <text evidence="2">The sequence shown here is derived from an EMBL/GenBank/DDBJ whole genome shotgun (WGS) entry which is preliminary data.</text>
</comment>
<dbReference type="Proteomes" id="UP000233551">
    <property type="component" value="Unassembled WGS sequence"/>
</dbReference>
<evidence type="ECO:0000256" key="1">
    <source>
        <dbReference type="SAM" id="MobiDB-lite"/>
    </source>
</evidence>
<feature type="region of interest" description="Disordered" evidence="1">
    <location>
        <begin position="23"/>
        <end position="66"/>
    </location>
</feature>
<dbReference type="AlphaFoldDB" id="A0A2I0J8J1"/>
<organism evidence="2 3">
    <name type="scientific">Punica granatum</name>
    <name type="common">Pomegranate</name>
    <dbReference type="NCBI Taxonomy" id="22663"/>
    <lineage>
        <taxon>Eukaryota</taxon>
        <taxon>Viridiplantae</taxon>
        <taxon>Streptophyta</taxon>
        <taxon>Embryophyta</taxon>
        <taxon>Tracheophyta</taxon>
        <taxon>Spermatophyta</taxon>
        <taxon>Magnoliopsida</taxon>
        <taxon>eudicotyledons</taxon>
        <taxon>Gunneridae</taxon>
        <taxon>Pentapetalae</taxon>
        <taxon>rosids</taxon>
        <taxon>malvids</taxon>
        <taxon>Myrtales</taxon>
        <taxon>Lythraceae</taxon>
        <taxon>Punica</taxon>
    </lineage>
</organism>
<sequence>MAADFSYNMDGCWAVTFVDCSMDGFGGKKKMERSREEDDEDDGNEVVDSSSGDGVSNCFDNEGDEA</sequence>
<proteinExistence type="predicted"/>
<accession>A0A2I0J8J1</accession>
<protein>
    <submittedName>
        <fullName evidence="2">Uncharacterized protein</fullName>
    </submittedName>
</protein>
<evidence type="ECO:0000313" key="3">
    <source>
        <dbReference type="Proteomes" id="UP000233551"/>
    </source>
</evidence>
<keyword evidence="3" id="KW-1185">Reference proteome</keyword>
<dbReference type="EMBL" id="PGOL01001926">
    <property type="protein sequence ID" value="PKI52572.1"/>
    <property type="molecule type" value="Genomic_DNA"/>
</dbReference>
<gene>
    <name evidence="2" type="ORF">CRG98_027044</name>
</gene>
<reference evidence="2 3" key="1">
    <citation type="submission" date="2017-11" db="EMBL/GenBank/DDBJ databases">
        <title>De-novo sequencing of pomegranate (Punica granatum L.) genome.</title>
        <authorList>
            <person name="Akparov Z."/>
            <person name="Amiraslanov A."/>
            <person name="Hajiyeva S."/>
            <person name="Abbasov M."/>
            <person name="Kaur K."/>
            <person name="Hamwieh A."/>
            <person name="Solovyev V."/>
            <person name="Salamov A."/>
            <person name="Braich B."/>
            <person name="Kosarev P."/>
            <person name="Mahmoud A."/>
            <person name="Hajiyev E."/>
            <person name="Babayeva S."/>
            <person name="Izzatullayeva V."/>
            <person name="Mammadov A."/>
            <person name="Mammadov A."/>
            <person name="Sharifova S."/>
            <person name="Ojaghi J."/>
            <person name="Eynullazada K."/>
            <person name="Bayramov B."/>
            <person name="Abdulazimova A."/>
            <person name="Shahmuradov I."/>
        </authorList>
    </citation>
    <scope>NUCLEOTIDE SEQUENCE [LARGE SCALE GENOMIC DNA]</scope>
    <source>
        <strain evidence="3">cv. AG2017</strain>
        <tissue evidence="2">Leaf</tissue>
    </source>
</reference>
<feature type="compositionally biased region" description="Low complexity" evidence="1">
    <location>
        <begin position="46"/>
        <end position="57"/>
    </location>
</feature>